<dbReference type="STRING" id="37658.SAMN05661086_01823"/>
<evidence type="ECO:0000313" key="1">
    <source>
        <dbReference type="EMBL" id="SFR80701.1"/>
    </source>
</evidence>
<gene>
    <name evidence="1" type="ORF">SAMN05661086_01823</name>
</gene>
<dbReference type="Proteomes" id="UP000199659">
    <property type="component" value="Unassembled WGS sequence"/>
</dbReference>
<dbReference type="EMBL" id="FOYZ01000006">
    <property type="protein sequence ID" value="SFR80701.1"/>
    <property type="molecule type" value="Genomic_DNA"/>
</dbReference>
<sequence length="110" mass="12574">MSDNTETGLELDPAYAETLFHAINEKLVVSSCEKIQEAEQLIRTCMEEHVKGNFADQLSSMITNSLNPIVINELFYFDVFNMCEYLIYAADTICELDLRLSQDLNVTKQK</sequence>
<protein>
    <submittedName>
        <fullName evidence="1">Uncharacterized protein</fullName>
    </submittedName>
</protein>
<evidence type="ECO:0000313" key="2">
    <source>
        <dbReference type="Proteomes" id="UP000199659"/>
    </source>
</evidence>
<dbReference type="AlphaFoldDB" id="A0A1I6JP57"/>
<organism evidence="1 2">
    <name type="scientific">Anaeromicropila populeti</name>
    <dbReference type="NCBI Taxonomy" id="37658"/>
    <lineage>
        <taxon>Bacteria</taxon>
        <taxon>Bacillati</taxon>
        <taxon>Bacillota</taxon>
        <taxon>Clostridia</taxon>
        <taxon>Lachnospirales</taxon>
        <taxon>Lachnospiraceae</taxon>
        <taxon>Anaeromicropila</taxon>
    </lineage>
</organism>
<dbReference type="RefSeq" id="WP_092560374.1">
    <property type="nucleotide sequence ID" value="NZ_FOYZ01000006.1"/>
</dbReference>
<reference evidence="1 2" key="1">
    <citation type="submission" date="2016-10" db="EMBL/GenBank/DDBJ databases">
        <authorList>
            <person name="de Groot N.N."/>
        </authorList>
    </citation>
    <scope>NUCLEOTIDE SEQUENCE [LARGE SCALE GENOMIC DNA]</scope>
    <source>
        <strain evidence="1 2">743A</strain>
    </source>
</reference>
<keyword evidence="2" id="KW-1185">Reference proteome</keyword>
<name>A0A1I6JP57_9FIRM</name>
<proteinExistence type="predicted"/>
<accession>A0A1I6JP57</accession>